<dbReference type="OrthoDB" id="127185at2"/>
<dbReference type="SUPFAM" id="SSF46626">
    <property type="entry name" value="Cytochrome c"/>
    <property type="match status" value="1"/>
</dbReference>
<evidence type="ECO:0000256" key="4">
    <source>
        <dbReference type="PROSITE-ProRule" id="PRU00433"/>
    </source>
</evidence>
<keyword evidence="2 4" id="KW-0479">Metal-binding</keyword>
<dbReference type="KEGG" id="bbat:Bdt_0642"/>
<evidence type="ECO:0000313" key="8">
    <source>
        <dbReference type="Proteomes" id="UP000010074"/>
    </source>
</evidence>
<proteinExistence type="predicted"/>
<evidence type="ECO:0000256" key="5">
    <source>
        <dbReference type="SAM" id="SignalP"/>
    </source>
</evidence>
<dbReference type="EMBL" id="CP002930">
    <property type="protein sequence ID" value="AFY00350.1"/>
    <property type="molecule type" value="Genomic_DNA"/>
</dbReference>
<feature type="domain" description="Cytochrome c" evidence="6">
    <location>
        <begin position="45"/>
        <end position="156"/>
    </location>
</feature>
<dbReference type="Pfam" id="PF07631">
    <property type="entry name" value="PSD4"/>
    <property type="match status" value="1"/>
</dbReference>
<dbReference type="InterPro" id="IPR009056">
    <property type="entry name" value="Cyt_c-like_dom"/>
</dbReference>
<dbReference type="Gene3D" id="1.10.760.10">
    <property type="entry name" value="Cytochrome c-like domain"/>
    <property type="match status" value="1"/>
</dbReference>
<dbReference type="STRING" id="1069642.Bdt_0642"/>
<dbReference type="Pfam" id="PF07627">
    <property type="entry name" value="PSCyt3"/>
    <property type="match status" value="1"/>
</dbReference>
<dbReference type="RefSeq" id="WP_015089829.1">
    <property type="nucleotide sequence ID" value="NC_019567.1"/>
</dbReference>
<evidence type="ECO:0000259" key="6">
    <source>
        <dbReference type="PROSITE" id="PS51007"/>
    </source>
</evidence>
<dbReference type="Proteomes" id="UP000010074">
    <property type="component" value="Chromosome"/>
</dbReference>
<feature type="chain" id="PRO_5003913848" description="Cytochrome c domain-containing protein" evidence="5">
    <location>
        <begin position="29"/>
        <end position="655"/>
    </location>
</feature>
<dbReference type="PROSITE" id="PS51007">
    <property type="entry name" value="CYTC"/>
    <property type="match status" value="1"/>
</dbReference>
<dbReference type="GO" id="GO:0009055">
    <property type="term" value="F:electron transfer activity"/>
    <property type="evidence" value="ECO:0007669"/>
    <property type="project" value="InterPro"/>
</dbReference>
<protein>
    <recommendedName>
        <fullName evidence="6">Cytochrome c domain-containing protein</fullName>
    </recommendedName>
</protein>
<dbReference type="InterPro" id="IPR036909">
    <property type="entry name" value="Cyt_c-like_dom_sf"/>
</dbReference>
<keyword evidence="1 4" id="KW-0349">Heme</keyword>
<feature type="signal peptide" evidence="5">
    <location>
        <begin position="1"/>
        <end position="28"/>
    </location>
</feature>
<dbReference type="InterPro" id="IPR013042">
    <property type="entry name" value="DUF1592"/>
</dbReference>
<dbReference type="AlphaFoldDB" id="K7YUL6"/>
<gene>
    <name evidence="7" type="ORF">Bdt_0642</name>
</gene>
<organism evidence="7 8">
    <name type="scientific">Bdellovibrio bacteriovorus str. Tiberius</name>
    <dbReference type="NCBI Taxonomy" id="1069642"/>
    <lineage>
        <taxon>Bacteria</taxon>
        <taxon>Pseudomonadati</taxon>
        <taxon>Bdellovibrionota</taxon>
        <taxon>Bdellovibrionia</taxon>
        <taxon>Bdellovibrionales</taxon>
        <taxon>Pseudobdellovibrionaceae</taxon>
        <taxon>Bdellovibrio</taxon>
    </lineage>
</organism>
<keyword evidence="5" id="KW-0732">Signal</keyword>
<name>K7YUL6_BDEBC</name>
<accession>K7YUL6</accession>
<sequence>MDVKAAYRLGAFLVVTLPMMVAFQNCSALDMGPAELRTGTPVVTEEVQQGQKLYVENCASCHGSVKSTAKRSRTAEQISIAIKTESQMRMISLSQGELELIAKALSPDAYNPPPVVNEDNRQEFACTPGQLQNTPMVRLTNREYKTALFALLDDFAPTLKSDTTLVSKIGAIPTDVATENRDTLKEQSLLMTAPISNALFESAFRASELVVGATTGLRNYPNTNQCLNAGSITQSCHQLFVKELGSRAFRRPLSTTEANEVAARFWDASLTKSELLQVTFTGVATMPDFLYKIYDRGSAVVGSTTVLSLSAHELATKMAFFLTGSPPDNTLKGLADNGQILDDTVLGQQIDRLMATPGAKDMIRRLFRESYGYDVFDRLQYDSGFIGGVNTSGLGEVMASELDGYFEEVVLNRSGTFLDIMTSRFTNATDGRMGVIYNVNAVTDTLAEDRSGFLSRAAMLTKRSGFTASPIKRGLSIVEHVLCQDIGLPPPSAPTSLPVLTEDMITTRYRTAHSTEASGTTCVGCHSRFNTLGYAFEGFDSFGRSRTSETIYKNNQAIGSLPVDTSYSTKEITGKSVSGSGARQMSEQLGVSDRAMMCFTKHLKRFEARVPADANANCQMNRSLTTLYGKDGTQGSIKGAIKSLVLSPEFRRWKY</sequence>
<evidence type="ECO:0000256" key="1">
    <source>
        <dbReference type="ARBA" id="ARBA00022617"/>
    </source>
</evidence>
<dbReference type="HOGENOM" id="CLU_007458_1_0_7"/>
<keyword evidence="3 4" id="KW-0408">Iron</keyword>
<dbReference type="GO" id="GO:0020037">
    <property type="term" value="F:heme binding"/>
    <property type="evidence" value="ECO:0007669"/>
    <property type="project" value="InterPro"/>
</dbReference>
<reference evidence="7 8" key="1">
    <citation type="journal article" date="2012" name="BMC Genomics">
        <title>Genome analysis of a simultaneously predatory and prey-independent, novel Bdellovibrio bacteriovorus from the River Tiber, supports in silico predictions of both ancient and recent lateral gene transfer from diverse bacteria.</title>
        <authorList>
            <person name="Hobley L."/>
            <person name="Lerner T.R."/>
            <person name="Williams L.E."/>
            <person name="Lambert C."/>
            <person name="Till R."/>
            <person name="Milner D.S."/>
            <person name="Basford S.M."/>
            <person name="Capeness M.J."/>
            <person name="Fenton A.K."/>
            <person name="Atterbury R.J."/>
            <person name="Harris M.A."/>
            <person name="Sockett R.E."/>
        </authorList>
    </citation>
    <scope>NUCLEOTIDE SEQUENCE [LARGE SCALE GENOMIC DNA]</scope>
    <source>
        <strain evidence="7 8">Tiberius</strain>
    </source>
</reference>
<evidence type="ECO:0000256" key="3">
    <source>
        <dbReference type="ARBA" id="ARBA00023004"/>
    </source>
</evidence>
<dbReference type="InterPro" id="IPR013039">
    <property type="entry name" value="DUF1588"/>
</dbReference>
<evidence type="ECO:0000256" key="2">
    <source>
        <dbReference type="ARBA" id="ARBA00022723"/>
    </source>
</evidence>
<dbReference type="PATRIC" id="fig|1069642.3.peg.635"/>
<evidence type="ECO:0000313" key="7">
    <source>
        <dbReference type="EMBL" id="AFY00350.1"/>
    </source>
</evidence>
<dbReference type="GO" id="GO:0046872">
    <property type="term" value="F:metal ion binding"/>
    <property type="evidence" value="ECO:0007669"/>
    <property type="project" value="UniProtKB-KW"/>
</dbReference>